<reference evidence="2 3" key="1">
    <citation type="submission" date="2018-08" db="EMBL/GenBank/DDBJ databases">
        <title>A genome reference for cultivated species of the human gut microbiota.</title>
        <authorList>
            <person name="Zou Y."/>
            <person name="Xue W."/>
            <person name="Luo G."/>
        </authorList>
    </citation>
    <scope>NUCLEOTIDE SEQUENCE [LARGE SCALE GENOMIC DNA]</scope>
    <source>
        <strain evidence="2 3">AF24-2</strain>
    </source>
</reference>
<dbReference type="EMBL" id="QRUU01000001">
    <property type="protein sequence ID" value="RGS00581.1"/>
    <property type="molecule type" value="Genomic_DNA"/>
</dbReference>
<protein>
    <recommendedName>
        <fullName evidence="1">AAA+ ATPase domain-containing protein</fullName>
    </recommendedName>
</protein>
<sequence length="306" mass="34640">MNIETCTLSCILNNPDNYCEEEKVYGNYIVQGDLAVVSGDTNSGKTLLASDIALANNDNLCYWEEPMATRTRKTIYIDGEHNDSQIARRYEHLLTCTSGDLIRGRFTETEYDDCIEDKLLAIEKLIRKNSDAKLLIVDNLMCVLNNGNSVRQTQQFIQGLKKIKEMYDLTIILVAHLSKRNSKNPIEIKDILGSSVIANYADSIIAVGNTCEGDHIKYLKQLKSRSSIKISEVAVLEIVEEPYLHFEFRGYDMEENLLPKKITSRSSISFSMGEMIYKLREEGLTVRSIAEQLNLSKSAVGRFLKN</sequence>
<dbReference type="SMART" id="SM00382">
    <property type="entry name" value="AAA"/>
    <property type="match status" value="1"/>
</dbReference>
<dbReference type="Pfam" id="PF13481">
    <property type="entry name" value="AAA_25"/>
    <property type="match status" value="1"/>
</dbReference>
<proteinExistence type="predicted"/>
<dbReference type="SUPFAM" id="SSF52540">
    <property type="entry name" value="P-loop containing nucleoside triphosphate hydrolases"/>
    <property type="match status" value="1"/>
</dbReference>
<dbReference type="Proteomes" id="UP000285864">
    <property type="component" value="Unassembled WGS sequence"/>
</dbReference>
<evidence type="ECO:0000259" key="1">
    <source>
        <dbReference type="SMART" id="SM00382"/>
    </source>
</evidence>
<evidence type="ECO:0000313" key="3">
    <source>
        <dbReference type="Proteomes" id="UP000285864"/>
    </source>
</evidence>
<dbReference type="RefSeq" id="WP_118482692.1">
    <property type="nucleotide sequence ID" value="NZ_QRUU01000001.1"/>
</dbReference>
<dbReference type="InterPro" id="IPR027417">
    <property type="entry name" value="P-loop_NTPase"/>
</dbReference>
<keyword evidence="3" id="KW-1185">Reference proteome</keyword>
<evidence type="ECO:0000313" key="2">
    <source>
        <dbReference type="EMBL" id="RGS00581.1"/>
    </source>
</evidence>
<dbReference type="InterPro" id="IPR003593">
    <property type="entry name" value="AAA+_ATPase"/>
</dbReference>
<accession>A0A412H013</accession>
<comment type="caution">
    <text evidence="2">The sequence shown here is derived from an EMBL/GenBank/DDBJ whole genome shotgun (WGS) entry which is preliminary data.</text>
</comment>
<organism evidence="2 3">
    <name type="scientific">Phocaeicola coprocola</name>
    <dbReference type="NCBI Taxonomy" id="310298"/>
    <lineage>
        <taxon>Bacteria</taxon>
        <taxon>Pseudomonadati</taxon>
        <taxon>Bacteroidota</taxon>
        <taxon>Bacteroidia</taxon>
        <taxon>Bacteroidales</taxon>
        <taxon>Bacteroidaceae</taxon>
        <taxon>Phocaeicola</taxon>
    </lineage>
</organism>
<name>A0A412H013_9BACT</name>
<dbReference type="AlphaFoldDB" id="A0A412H013"/>
<gene>
    <name evidence="2" type="ORF">DWY20_00385</name>
</gene>
<dbReference type="Gene3D" id="3.40.50.300">
    <property type="entry name" value="P-loop containing nucleotide triphosphate hydrolases"/>
    <property type="match status" value="1"/>
</dbReference>
<feature type="domain" description="AAA+ ATPase" evidence="1">
    <location>
        <begin position="31"/>
        <end position="211"/>
    </location>
</feature>